<sequence>MTCDPATNRCQTPEFGLKEKARQGERISWTMQPAEGWRLTGNPKTTFAGKGIYGVAVTAWDPNSLTCQWHAEGDSKLFASGGWVAGYCYADAELIPPPKPVKVRPTKKKK</sequence>
<accession>A0A7W6GAN9</accession>
<evidence type="ECO:0000313" key="2">
    <source>
        <dbReference type="Proteomes" id="UP000582090"/>
    </source>
</evidence>
<dbReference type="RefSeq" id="WP_183899786.1">
    <property type="nucleotide sequence ID" value="NZ_JACIDW010000003.1"/>
</dbReference>
<protein>
    <submittedName>
        <fullName evidence="1">Uncharacterized protein</fullName>
    </submittedName>
</protein>
<dbReference type="AlphaFoldDB" id="A0A7W6GAN9"/>
<organism evidence="1 2">
    <name type="scientific">Rhizobium metallidurans</name>
    <dbReference type="NCBI Taxonomy" id="1265931"/>
    <lineage>
        <taxon>Bacteria</taxon>
        <taxon>Pseudomonadati</taxon>
        <taxon>Pseudomonadota</taxon>
        <taxon>Alphaproteobacteria</taxon>
        <taxon>Hyphomicrobiales</taxon>
        <taxon>Rhizobiaceae</taxon>
        <taxon>Rhizobium/Agrobacterium group</taxon>
        <taxon>Rhizobium</taxon>
    </lineage>
</organism>
<keyword evidence="2" id="KW-1185">Reference proteome</keyword>
<reference evidence="1 2" key="1">
    <citation type="submission" date="2020-08" db="EMBL/GenBank/DDBJ databases">
        <title>Genomic Encyclopedia of Type Strains, Phase IV (KMG-IV): sequencing the most valuable type-strain genomes for metagenomic binning, comparative biology and taxonomic classification.</title>
        <authorList>
            <person name="Goeker M."/>
        </authorList>
    </citation>
    <scope>NUCLEOTIDE SEQUENCE [LARGE SCALE GENOMIC DNA]</scope>
    <source>
        <strain evidence="1 2">DSM 26575</strain>
    </source>
</reference>
<comment type="caution">
    <text evidence="1">The sequence shown here is derived from an EMBL/GenBank/DDBJ whole genome shotgun (WGS) entry which is preliminary data.</text>
</comment>
<gene>
    <name evidence="1" type="ORF">GGQ67_001789</name>
</gene>
<evidence type="ECO:0000313" key="1">
    <source>
        <dbReference type="EMBL" id="MBB3964150.1"/>
    </source>
</evidence>
<dbReference type="EMBL" id="JACIDW010000003">
    <property type="protein sequence ID" value="MBB3964150.1"/>
    <property type="molecule type" value="Genomic_DNA"/>
</dbReference>
<proteinExistence type="predicted"/>
<dbReference type="Proteomes" id="UP000582090">
    <property type="component" value="Unassembled WGS sequence"/>
</dbReference>
<name>A0A7W6GAN9_9HYPH</name>